<evidence type="ECO:0000256" key="7">
    <source>
        <dbReference type="ARBA" id="ARBA00022676"/>
    </source>
</evidence>
<dbReference type="EC" id="2.4.2.21" evidence="4 11"/>
<comment type="similarity">
    <text evidence="3 11">Belongs to the CobT family.</text>
</comment>
<evidence type="ECO:0000256" key="5">
    <source>
        <dbReference type="ARBA" id="ARBA00015486"/>
    </source>
</evidence>
<comment type="pathway">
    <text evidence="2 11">Nucleoside biosynthesis; alpha-ribazole biosynthesis; alpha-ribazole from 5,6-dimethylbenzimidazole: step 1/2.</text>
</comment>
<dbReference type="NCBIfam" id="TIGR03160">
    <property type="entry name" value="cobT_DBIPRT"/>
    <property type="match status" value="1"/>
</dbReference>
<protein>
    <recommendedName>
        <fullName evidence="5 11">Nicotinate-nucleotide--dimethylbenzimidazole phosphoribosyltransferase</fullName>
        <shortName evidence="11">NN:DBI PRT</shortName>
        <ecNumber evidence="4 11">2.4.2.21</ecNumber>
    </recommendedName>
    <alternativeName>
        <fullName evidence="9 11">N(1)-alpha-phosphoribosyltransferase</fullName>
    </alternativeName>
</protein>
<dbReference type="InterPro" id="IPR003200">
    <property type="entry name" value="Nict_dMeBzImd_PRibTrfase"/>
</dbReference>
<evidence type="ECO:0000256" key="6">
    <source>
        <dbReference type="ARBA" id="ARBA00022573"/>
    </source>
</evidence>
<dbReference type="Gene3D" id="1.10.1610.10">
    <property type="match status" value="1"/>
</dbReference>
<accession>A0ABM6RSL3</accession>
<dbReference type="PANTHER" id="PTHR43463">
    <property type="entry name" value="NICOTINATE-NUCLEOTIDE--DIMETHYLBENZIMIDAZOLE PHOSPHORIBOSYLTRANSFERASE"/>
    <property type="match status" value="1"/>
</dbReference>
<keyword evidence="8 11" id="KW-0808">Transferase</keyword>
<dbReference type="InterPro" id="IPR017846">
    <property type="entry name" value="Nict_dMeBzImd_PRibTrfase_bact"/>
</dbReference>
<proteinExistence type="inferred from homology"/>
<dbReference type="InterPro" id="IPR029479">
    <property type="entry name" value="Nitroreductase"/>
</dbReference>
<evidence type="ECO:0000313" key="13">
    <source>
        <dbReference type="EMBL" id="AUW94300.1"/>
    </source>
</evidence>
<evidence type="ECO:0000259" key="12">
    <source>
        <dbReference type="Pfam" id="PF00881"/>
    </source>
</evidence>
<evidence type="ECO:0000313" key="14">
    <source>
        <dbReference type="Proteomes" id="UP000325292"/>
    </source>
</evidence>
<dbReference type="SUPFAM" id="SSF55469">
    <property type="entry name" value="FMN-dependent nitroreductase-like"/>
    <property type="match status" value="1"/>
</dbReference>
<dbReference type="InterPro" id="IPR012825">
    <property type="entry name" value="BluB"/>
</dbReference>
<dbReference type="HAMAP" id="MF_00230">
    <property type="entry name" value="CobT"/>
    <property type="match status" value="1"/>
</dbReference>
<dbReference type="Pfam" id="PF00881">
    <property type="entry name" value="Nitroreductase"/>
    <property type="match status" value="1"/>
</dbReference>
<dbReference type="SUPFAM" id="SSF52733">
    <property type="entry name" value="Nicotinate mononucleotide:5,6-dimethylbenzimidazole phosphoribosyltransferase (CobT)"/>
    <property type="match status" value="1"/>
</dbReference>
<evidence type="ECO:0000256" key="4">
    <source>
        <dbReference type="ARBA" id="ARBA00011991"/>
    </source>
</evidence>
<comment type="catalytic activity">
    <reaction evidence="10 11">
        <text>5,6-dimethylbenzimidazole + nicotinate beta-D-ribonucleotide = alpha-ribazole 5'-phosphate + nicotinate + H(+)</text>
        <dbReference type="Rhea" id="RHEA:11196"/>
        <dbReference type="ChEBI" id="CHEBI:15378"/>
        <dbReference type="ChEBI" id="CHEBI:15890"/>
        <dbReference type="ChEBI" id="CHEBI:32544"/>
        <dbReference type="ChEBI" id="CHEBI:57502"/>
        <dbReference type="ChEBI" id="CHEBI:57918"/>
        <dbReference type="EC" id="2.4.2.21"/>
    </reaction>
</comment>
<dbReference type="Pfam" id="PF02277">
    <property type="entry name" value="DBI_PRT"/>
    <property type="match status" value="1"/>
</dbReference>
<evidence type="ECO:0000256" key="3">
    <source>
        <dbReference type="ARBA" id="ARBA00007110"/>
    </source>
</evidence>
<reference evidence="13 14" key="1">
    <citation type="journal article" date="2019" name="Sci. Rep.">
        <title>Sulfobacillus thermotolerans: new insights into resistance and metabolic capacities of acidophilic chemolithotrophs.</title>
        <authorList>
            <person name="Panyushkina A.E."/>
            <person name="Babenko V.V."/>
            <person name="Nikitina A.S."/>
            <person name="Selezneva O.V."/>
            <person name="Tsaplina I.A."/>
            <person name="Letarova M.A."/>
            <person name="Kostryukova E.S."/>
            <person name="Letarov A.V."/>
        </authorList>
    </citation>
    <scope>NUCLEOTIDE SEQUENCE [LARGE SCALE GENOMIC DNA]</scope>
    <source>
        <strain evidence="13 14">Kr1</strain>
    </source>
</reference>
<sequence length="587" mass="64018">MATTLTDLDQVLNNILPKDRLIHREMQNHLDALIKPPGSLGRLERLACQLASAERTLRPAVDPSITLIYAGDHGVASLGVSQYPASVTAQMLSAYQHQFAAISVLARHAGSVVEVIDVGVNGEWTNDDRDKIVVSQKIRPGTRNFVEESAMTPDECLMALTIGIQRAEAAHAQGYRAILLGEVGIGNTTIAAALASALLNESPRTMTGHGTGIDQDRWEHKIRTVEAALTRHHRPDLEPFDVLTRLGGFEVAAMVGTILGAAQHHIVTILDGYLTGVAALLAVRLAPASVDYLVASHQSAEPGHGRVLSALGLNPLLEWGLRLGEGSGAALALPLLRQACAIASEMATFEEAELANSSSHASTGAITRHQFSWPERAAVYRTIESRRDIRQFRSDPVPPEILERLLWAAHHAPSVGFSQPWDFILITDPAIKQQLKSLADRERQVQKLYFDDDRAQQFLQLKLEGLLEAPIVLVITANLERGGPEVLGRHTMEETTLYSAVCAVQNLWLAARAEGVAVGWVSLFEPRHLRQVLEIPPGIQPVAVLCVGYTDHFPPEPQLKTVRWADALAVKELVHWQTWTGTTSPTP</sequence>
<dbReference type="InterPro" id="IPR036087">
    <property type="entry name" value="Nict_dMeBzImd_PRibTrfase_sf"/>
</dbReference>
<evidence type="ECO:0000256" key="1">
    <source>
        <dbReference type="ARBA" id="ARBA00002197"/>
    </source>
</evidence>
<keyword evidence="7 11" id="KW-0328">Glycosyltransferase</keyword>
<dbReference type="EMBL" id="CP019454">
    <property type="protein sequence ID" value="AUW94300.1"/>
    <property type="molecule type" value="Genomic_DNA"/>
</dbReference>
<organism evidence="13 14">
    <name type="scientific">Sulfobacillus thermotolerans</name>
    <dbReference type="NCBI Taxonomy" id="338644"/>
    <lineage>
        <taxon>Bacteria</taxon>
        <taxon>Bacillati</taxon>
        <taxon>Bacillota</taxon>
        <taxon>Clostridia</taxon>
        <taxon>Eubacteriales</taxon>
        <taxon>Clostridiales Family XVII. Incertae Sedis</taxon>
        <taxon>Sulfobacillus</taxon>
    </lineage>
</organism>
<evidence type="ECO:0000256" key="10">
    <source>
        <dbReference type="ARBA" id="ARBA00047340"/>
    </source>
</evidence>
<feature type="active site" description="Proton acceptor" evidence="11">
    <location>
        <position position="325"/>
    </location>
</feature>
<dbReference type="NCBIfam" id="NF000996">
    <property type="entry name" value="PRK00105.1"/>
    <property type="match status" value="1"/>
</dbReference>
<dbReference type="CDD" id="cd02439">
    <property type="entry name" value="DMB-PRT_CobT"/>
    <property type="match status" value="1"/>
</dbReference>
<dbReference type="Gene3D" id="3.40.50.10210">
    <property type="match status" value="1"/>
</dbReference>
<dbReference type="NCBIfam" id="TIGR02476">
    <property type="entry name" value="BluB"/>
    <property type="match status" value="1"/>
</dbReference>
<dbReference type="InterPro" id="IPR000415">
    <property type="entry name" value="Nitroreductase-like"/>
</dbReference>
<feature type="domain" description="Nitroreductase" evidence="12">
    <location>
        <begin position="383"/>
        <end position="549"/>
    </location>
</feature>
<dbReference type="InterPro" id="IPR023195">
    <property type="entry name" value="Nict_dMeBzImd_PRibTrfase_N"/>
</dbReference>
<dbReference type="PANTHER" id="PTHR43463:SF1">
    <property type="entry name" value="NICOTINATE-NUCLEOTIDE--DIMETHYLBENZIMIDAZOLE PHOSPHORIBOSYLTRANSFERASE"/>
    <property type="match status" value="1"/>
</dbReference>
<evidence type="ECO:0000256" key="9">
    <source>
        <dbReference type="ARBA" id="ARBA00030686"/>
    </source>
</evidence>
<comment type="function">
    <text evidence="1 11">Catalyzes the synthesis of alpha-ribazole-5'-phosphate from nicotinate mononucleotide (NAMN) and 5,6-dimethylbenzimidazole (DMB).</text>
</comment>
<evidence type="ECO:0000256" key="2">
    <source>
        <dbReference type="ARBA" id="ARBA00005049"/>
    </source>
</evidence>
<dbReference type="Proteomes" id="UP000325292">
    <property type="component" value="Chromosome"/>
</dbReference>
<name>A0ABM6RSL3_9FIRM</name>
<evidence type="ECO:0000256" key="11">
    <source>
        <dbReference type="HAMAP-Rule" id="MF_00230"/>
    </source>
</evidence>
<keyword evidence="6 11" id="KW-0169">Cobalamin biosynthesis</keyword>
<keyword evidence="14" id="KW-1185">Reference proteome</keyword>
<gene>
    <name evidence="11" type="primary">cobT</name>
    <name evidence="13" type="ORF">BXT84_10425</name>
</gene>
<evidence type="ECO:0000256" key="8">
    <source>
        <dbReference type="ARBA" id="ARBA00022679"/>
    </source>
</evidence>
<dbReference type="Gene3D" id="3.40.109.10">
    <property type="entry name" value="NADH Oxidase"/>
    <property type="match status" value="1"/>
</dbReference>